<evidence type="ECO:0000313" key="2">
    <source>
        <dbReference type="WBParaSite" id="ES5_v2.g19733.t1"/>
    </source>
</evidence>
<accession>A0AC34FRL6</accession>
<reference evidence="2" key="1">
    <citation type="submission" date="2022-11" db="UniProtKB">
        <authorList>
            <consortium name="WormBaseParasite"/>
        </authorList>
    </citation>
    <scope>IDENTIFICATION</scope>
</reference>
<organism evidence="1 2">
    <name type="scientific">Panagrolaimus sp. ES5</name>
    <dbReference type="NCBI Taxonomy" id="591445"/>
    <lineage>
        <taxon>Eukaryota</taxon>
        <taxon>Metazoa</taxon>
        <taxon>Ecdysozoa</taxon>
        <taxon>Nematoda</taxon>
        <taxon>Chromadorea</taxon>
        <taxon>Rhabditida</taxon>
        <taxon>Tylenchina</taxon>
        <taxon>Panagrolaimomorpha</taxon>
        <taxon>Panagrolaimoidea</taxon>
        <taxon>Panagrolaimidae</taxon>
        <taxon>Panagrolaimus</taxon>
    </lineage>
</organism>
<protein>
    <submittedName>
        <fullName evidence="2">Uncharacterized protein</fullName>
    </submittedName>
</protein>
<proteinExistence type="predicted"/>
<dbReference type="Proteomes" id="UP000887579">
    <property type="component" value="Unplaced"/>
</dbReference>
<evidence type="ECO:0000313" key="1">
    <source>
        <dbReference type="Proteomes" id="UP000887579"/>
    </source>
</evidence>
<sequence length="729" mass="82216">MKDDEFKNSKSANNSTLSLHIAAYETALSSNSNDSEKEVLQKKEETLGLMKKWRTSDILIDRSFAQNPFEFHRQQENRYTSGEVMQFAASQRLLNPNQMDSWTPNKNFNPAQSRYELEILSGTKPVSKPLKMLKSGKESKEQNQPTSISHPRFVEEDDMVVTKPPEKRKFIPPIQIFKPFVFEQLIEHYDISFKESIKMMEETYGLHSIHEANLSDPISIQAGPHGIQYLTEYLAWKKPRPNIDSQNTHVFEEILAVNKIIASSNVQMAVQVNSMFNNFTQRGNGETRYNNSDGYQQDSPQSAHWKSPKTQAKQQKAQGSLLEDDRRKEKEPFEIQKQHNTSKANGPCSGTTFSSTRKSKAAVWGNYDSNRYPANLGPTASTPIIIRTRRALRAPAPSTPPPTKETPKEYRNADKKGYFTEWAVKAINDFNKSIGSKVDPETFYGCMECVIEPEAIEDCFANAFGECEAAKEFKNLYCEMRINLRSKKLLTSDDLSCAGSASPLSGKKVGRERAGNKHESLKDLSPAQSALSGKKATDGKKKKDKSVNLTVPGFKVGGDPSVDGSQTTDNKKEEESLKQNGNMEKRAEDAKPKRAEVHKKPAEKGEEVFFSPAGGKSKRQFTIFDKEFGSLSATVAGPQEREVDSVRTLFKDEMHLSVVNDFGYFMAYGTCINNAKSLARLNLAPASSRYFIFKYSFMDEKQWELTVYSTNPKSTNAIIAEYVRKNYLQ</sequence>
<dbReference type="WBParaSite" id="ES5_v2.g19733.t1">
    <property type="protein sequence ID" value="ES5_v2.g19733.t1"/>
    <property type="gene ID" value="ES5_v2.g19733"/>
</dbReference>
<name>A0AC34FRL6_9BILA</name>